<dbReference type="Proteomes" id="UP000288805">
    <property type="component" value="Unassembled WGS sequence"/>
</dbReference>
<protein>
    <submittedName>
        <fullName evidence="1">Putative GPI-anchored protein</fullName>
    </submittedName>
</protein>
<organism evidence="1 2">
    <name type="scientific">Vitis vinifera</name>
    <name type="common">Grape</name>
    <dbReference type="NCBI Taxonomy" id="29760"/>
    <lineage>
        <taxon>Eukaryota</taxon>
        <taxon>Viridiplantae</taxon>
        <taxon>Streptophyta</taxon>
        <taxon>Embryophyta</taxon>
        <taxon>Tracheophyta</taxon>
        <taxon>Spermatophyta</taxon>
        <taxon>Magnoliopsida</taxon>
        <taxon>eudicotyledons</taxon>
        <taxon>Gunneridae</taxon>
        <taxon>Pentapetalae</taxon>
        <taxon>rosids</taxon>
        <taxon>Vitales</taxon>
        <taxon>Vitaceae</taxon>
        <taxon>Viteae</taxon>
        <taxon>Vitis</taxon>
    </lineage>
</organism>
<dbReference type="AlphaFoldDB" id="A0A438JG59"/>
<sequence>MPLLRCFLPEISPSGAPQPFLPLLAPSPLTPFTTNSTIPKLSGLCSLNFSAGESMISMTSIDCWAVFASVLAIKDTNLLALNGTLAKHCLSDVEQILVSQGASDKLHQICSIHPSSLTEGSCPVKDVNEFESIVDSTKLLSACEQIDLVKECCNQICQNAILEAARKIALKLMSF</sequence>
<gene>
    <name evidence="1" type="primary">VvCHDp000601_3</name>
    <name evidence="1" type="ORF">CK203_014746</name>
</gene>
<dbReference type="PANTHER" id="PTHR33831">
    <property type="entry name" value="GPI-ANCHORED PROTEIN"/>
    <property type="match status" value="1"/>
</dbReference>
<comment type="caution">
    <text evidence="1">The sequence shown here is derived from an EMBL/GenBank/DDBJ whole genome shotgun (WGS) entry which is preliminary data.</text>
</comment>
<proteinExistence type="predicted"/>
<evidence type="ECO:0000313" key="1">
    <source>
        <dbReference type="EMBL" id="RVX07929.1"/>
    </source>
</evidence>
<dbReference type="PANTHER" id="PTHR33831:SF5">
    <property type="entry name" value="OS07G0102300 PROTEIN"/>
    <property type="match status" value="1"/>
</dbReference>
<accession>A0A438JG59</accession>
<name>A0A438JG59_VITVI</name>
<reference evidence="1 2" key="1">
    <citation type="journal article" date="2018" name="PLoS Genet.">
        <title>Population sequencing reveals clonal diversity and ancestral inbreeding in the grapevine cultivar Chardonnay.</title>
        <authorList>
            <person name="Roach M.J."/>
            <person name="Johnson D.L."/>
            <person name="Bohlmann J."/>
            <person name="van Vuuren H.J."/>
            <person name="Jones S.J."/>
            <person name="Pretorius I.S."/>
            <person name="Schmidt S.A."/>
            <person name="Borneman A.R."/>
        </authorList>
    </citation>
    <scope>NUCLEOTIDE SEQUENCE [LARGE SCALE GENOMIC DNA]</scope>
    <source>
        <strain evidence="2">cv. Chardonnay</strain>
        <tissue evidence="1">Leaf</tissue>
    </source>
</reference>
<evidence type="ECO:0000313" key="2">
    <source>
        <dbReference type="Proteomes" id="UP000288805"/>
    </source>
</evidence>
<dbReference type="InterPro" id="IPR040336">
    <property type="entry name" value="At1g61900-like"/>
</dbReference>
<dbReference type="EMBL" id="QGNW01000043">
    <property type="protein sequence ID" value="RVX07929.1"/>
    <property type="molecule type" value="Genomic_DNA"/>
</dbReference>